<evidence type="ECO:0000256" key="8">
    <source>
        <dbReference type="ARBA" id="ARBA00023136"/>
    </source>
</evidence>
<dbReference type="InterPro" id="IPR002123">
    <property type="entry name" value="Plipid/glycerol_acylTrfase"/>
</dbReference>
<evidence type="ECO:0000256" key="10">
    <source>
        <dbReference type="ARBA" id="ARBA00024323"/>
    </source>
</evidence>
<keyword evidence="8" id="KW-0472">Membrane</keyword>
<dbReference type="GO" id="GO:0047184">
    <property type="term" value="F:1-acylglycerophosphocholine O-acyltransferase activity"/>
    <property type="evidence" value="ECO:0007669"/>
    <property type="project" value="TreeGrafter"/>
</dbReference>
<dbReference type="SMART" id="SM00563">
    <property type="entry name" value="PlsC"/>
    <property type="match status" value="1"/>
</dbReference>
<dbReference type="HOGENOM" id="CLU_046747_3_0_1"/>
<sequence>MAARCLSTTTVAAIGLTCKAFLNSGFCTITVNNLTGLLDALNNKHRNEGQGVVTVANHISVLDDPVTWGILPSRLYLNSKTTRWSLGASDIMFTNPIFSTFFRNGQVLETFRGKGVFQPAVDSAIHKLNEGGWVHLFGEGKVNQPNSYPYQAGIVRLPRFKWGV</sequence>
<evidence type="ECO:0000256" key="6">
    <source>
        <dbReference type="ARBA" id="ARBA00023098"/>
    </source>
</evidence>
<dbReference type="GeneID" id="18810167"/>
<dbReference type="CDD" id="cd07989">
    <property type="entry name" value="LPLAT_AGPAT-like"/>
    <property type="match status" value="1"/>
</dbReference>
<evidence type="ECO:0000256" key="12">
    <source>
        <dbReference type="RuleBase" id="RU365062"/>
    </source>
</evidence>
<keyword evidence="7" id="KW-0496">Mitochondrion</keyword>
<dbReference type="GO" id="GO:0035965">
    <property type="term" value="P:cardiolipin acyl-chain remodeling"/>
    <property type="evidence" value="ECO:0007669"/>
    <property type="project" value="TreeGrafter"/>
</dbReference>
<comment type="similarity">
    <text evidence="2 12">Belongs to the taffazin family.</text>
</comment>
<name>F8NPU9_SERL9</name>
<proteinExistence type="inferred from homology"/>
<dbReference type="PRINTS" id="PR00979">
    <property type="entry name" value="TAFAZZIN"/>
</dbReference>
<keyword evidence="9" id="KW-0012">Acyltransferase</keyword>
<comment type="catalytic activity">
    <reaction evidence="11">
        <text>1'-[1,2-diacyl-sn-glycero-3-phospho],3'-[1-acyl-sn-glycero-3-phospho]-glycerol + a 1,2-diacyl-sn-glycero-3-phosphocholine = a cardiolipin + a 1-acyl-sn-glycero-3-phosphocholine</text>
        <dbReference type="Rhea" id="RHEA:33731"/>
        <dbReference type="ChEBI" id="CHEBI:57643"/>
        <dbReference type="ChEBI" id="CHEBI:58168"/>
        <dbReference type="ChEBI" id="CHEBI:62237"/>
        <dbReference type="ChEBI" id="CHEBI:64743"/>
    </reaction>
    <physiologicalReaction direction="left-to-right" evidence="11">
        <dbReference type="Rhea" id="RHEA:33732"/>
    </physiologicalReaction>
    <physiologicalReaction direction="right-to-left" evidence="11">
        <dbReference type="Rhea" id="RHEA:33733"/>
    </physiologicalReaction>
</comment>
<dbReference type="SUPFAM" id="SSF69593">
    <property type="entry name" value="Glycerol-3-phosphate (1)-acyltransferase"/>
    <property type="match status" value="1"/>
</dbReference>
<gene>
    <name evidence="14" type="ORF">SERLADRAFT_366794</name>
</gene>
<organism>
    <name type="scientific">Serpula lacrymans var. lacrymans (strain S7.9)</name>
    <name type="common">Dry rot fungus</name>
    <dbReference type="NCBI Taxonomy" id="578457"/>
    <lineage>
        <taxon>Eukaryota</taxon>
        <taxon>Fungi</taxon>
        <taxon>Dikarya</taxon>
        <taxon>Basidiomycota</taxon>
        <taxon>Agaricomycotina</taxon>
        <taxon>Agaricomycetes</taxon>
        <taxon>Agaricomycetidae</taxon>
        <taxon>Boletales</taxon>
        <taxon>Coniophorineae</taxon>
        <taxon>Serpulaceae</taxon>
        <taxon>Serpula</taxon>
    </lineage>
</organism>
<dbReference type="InterPro" id="IPR000872">
    <property type="entry name" value="Tafazzin"/>
</dbReference>
<dbReference type="KEGG" id="sla:SERLADRAFT_366794"/>
<evidence type="ECO:0000256" key="1">
    <source>
        <dbReference type="ARBA" id="ARBA00004137"/>
    </source>
</evidence>
<dbReference type="GO" id="GO:0007007">
    <property type="term" value="P:inner mitochondrial membrane organization"/>
    <property type="evidence" value="ECO:0007669"/>
    <property type="project" value="TreeGrafter"/>
</dbReference>
<dbReference type="RefSeq" id="XP_007315346.1">
    <property type="nucleotide sequence ID" value="XM_007315284.1"/>
</dbReference>
<evidence type="ECO:0000256" key="7">
    <source>
        <dbReference type="ARBA" id="ARBA00023128"/>
    </source>
</evidence>
<feature type="domain" description="Phospholipid/glycerol acyltransferase" evidence="13">
    <location>
        <begin position="52"/>
        <end position="164"/>
    </location>
</feature>
<comment type="subcellular location">
    <subcellularLocation>
        <location evidence="1">Mitochondrion inner membrane</location>
        <topology evidence="1">Peripheral membrane protein</topology>
        <orientation evidence="1">Intermembrane side</orientation>
    </subcellularLocation>
    <subcellularLocation>
        <location evidence="10">Mitochondrion outer membrane</location>
        <topology evidence="10">Peripheral membrane protein</topology>
        <orientation evidence="10">Intermembrane side</orientation>
    </subcellularLocation>
</comment>
<evidence type="ECO:0000256" key="4">
    <source>
        <dbReference type="ARBA" id="ARBA00022787"/>
    </source>
</evidence>
<reference evidence="14" key="1">
    <citation type="submission" date="2011-04" db="EMBL/GenBank/DDBJ databases">
        <title>Evolution of plant cell wall degrading machinery underlies the functional diversity of forest fungi.</title>
        <authorList>
            <consortium name="US DOE Joint Genome Institute (JGI-PGF)"/>
            <person name="Eastwood D.C."/>
            <person name="Floudas D."/>
            <person name="Binder M."/>
            <person name="Majcherczyk A."/>
            <person name="Schneider P."/>
            <person name="Aerts A."/>
            <person name="Asiegbu F.O."/>
            <person name="Baker S.E."/>
            <person name="Barry K."/>
            <person name="Bendiksby M."/>
            <person name="Blumentritt M."/>
            <person name="Coutinho P.M."/>
            <person name="Cullen D."/>
            <person name="Cullen D."/>
            <person name="Gathman A."/>
            <person name="Goodell B."/>
            <person name="Henrissat B."/>
            <person name="Ihrmark K."/>
            <person name="Kauserud H."/>
            <person name="Kohler A."/>
            <person name="LaButti K."/>
            <person name="Lapidus A."/>
            <person name="Lavin J.L."/>
            <person name="Lee Y.-H."/>
            <person name="Lindquist E."/>
            <person name="Lilly W."/>
            <person name="Lucas S."/>
            <person name="Morin E."/>
            <person name="Murat C."/>
            <person name="Oguiza J.A."/>
            <person name="Park J."/>
            <person name="Pisabarro A.G."/>
            <person name="Riley R."/>
            <person name="Rosling A."/>
            <person name="Salamov A."/>
            <person name="Schmidt O."/>
            <person name="Schmutz J."/>
            <person name="Skrede I."/>
            <person name="Stenlid J."/>
            <person name="Wiebenga A."/>
            <person name="Xie X."/>
            <person name="Kues U."/>
            <person name="Hibbett D.S."/>
            <person name="Hoffmeister D."/>
            <person name="Hogberg N."/>
            <person name="Martin F."/>
            <person name="Grigoriev I.V."/>
            <person name="Watkinson S.C."/>
        </authorList>
    </citation>
    <scope>NUCLEOTIDE SEQUENCE</scope>
    <source>
        <strain evidence="14">S7.9</strain>
    </source>
</reference>
<dbReference type="Pfam" id="PF01553">
    <property type="entry name" value="Acyltransferase"/>
    <property type="match status" value="1"/>
</dbReference>
<evidence type="ECO:0000256" key="11">
    <source>
        <dbReference type="ARBA" id="ARBA00047906"/>
    </source>
</evidence>
<keyword evidence="3" id="KW-0808">Transferase</keyword>
<evidence type="ECO:0000313" key="14">
    <source>
        <dbReference type="EMBL" id="EGO27255.1"/>
    </source>
</evidence>
<dbReference type="AlphaFoldDB" id="F8NPU9"/>
<keyword evidence="5" id="KW-0999">Mitochondrion inner membrane</keyword>
<dbReference type="EMBL" id="GL945431">
    <property type="protein sequence ID" value="EGO27255.1"/>
    <property type="molecule type" value="Genomic_DNA"/>
</dbReference>
<evidence type="ECO:0000259" key="13">
    <source>
        <dbReference type="SMART" id="SM00563"/>
    </source>
</evidence>
<dbReference type="PANTHER" id="PTHR12497:SF0">
    <property type="entry name" value="TAFAZZIN"/>
    <property type="match status" value="1"/>
</dbReference>
<accession>F8NPU9</accession>
<evidence type="ECO:0000256" key="3">
    <source>
        <dbReference type="ARBA" id="ARBA00022679"/>
    </source>
</evidence>
<keyword evidence="6" id="KW-0443">Lipid metabolism</keyword>
<evidence type="ECO:0000256" key="2">
    <source>
        <dbReference type="ARBA" id="ARBA00010524"/>
    </source>
</evidence>
<protein>
    <recommendedName>
        <fullName evidence="12">Tafazzin family protein</fullName>
    </recommendedName>
</protein>
<dbReference type="GO" id="GO:0005741">
    <property type="term" value="C:mitochondrial outer membrane"/>
    <property type="evidence" value="ECO:0007669"/>
    <property type="project" value="UniProtKB-SubCell"/>
</dbReference>
<dbReference type="Proteomes" id="UP000008064">
    <property type="component" value="Unassembled WGS sequence"/>
</dbReference>
<evidence type="ECO:0000256" key="5">
    <source>
        <dbReference type="ARBA" id="ARBA00022792"/>
    </source>
</evidence>
<keyword evidence="4" id="KW-1000">Mitochondrion outer membrane</keyword>
<dbReference type="PANTHER" id="PTHR12497">
    <property type="entry name" value="TAZ PROTEIN TAFAZZIN"/>
    <property type="match status" value="1"/>
</dbReference>
<dbReference type="GO" id="GO:0005743">
    <property type="term" value="C:mitochondrial inner membrane"/>
    <property type="evidence" value="ECO:0007669"/>
    <property type="project" value="UniProtKB-SubCell"/>
</dbReference>
<dbReference type="OrthoDB" id="193467at2759"/>
<evidence type="ECO:0000256" key="9">
    <source>
        <dbReference type="ARBA" id="ARBA00023315"/>
    </source>
</evidence>